<dbReference type="SUPFAM" id="SSF52540">
    <property type="entry name" value="P-loop containing nucleoside triphosphate hydrolases"/>
    <property type="match status" value="1"/>
</dbReference>
<dbReference type="AlphaFoldDB" id="A0A445MU48"/>
<gene>
    <name evidence="3" type="ORF">PITCH_A1640006</name>
</gene>
<evidence type="ECO:0008006" key="4">
    <source>
        <dbReference type="Google" id="ProtNLM"/>
    </source>
</evidence>
<proteinExistence type="predicted"/>
<dbReference type="Pfam" id="PF13635">
    <property type="entry name" value="DUF4143"/>
    <property type="match status" value="1"/>
</dbReference>
<dbReference type="PANTHER" id="PTHR43566">
    <property type="entry name" value="CONSERVED PROTEIN"/>
    <property type="match status" value="1"/>
</dbReference>
<dbReference type="Gene3D" id="3.40.50.300">
    <property type="entry name" value="P-loop containing nucleotide triphosphate hydrolases"/>
    <property type="match status" value="1"/>
</dbReference>
<reference evidence="3" key="1">
    <citation type="submission" date="2018-01" db="EMBL/GenBank/DDBJ databases">
        <authorList>
            <person name="Regsiter A."/>
            <person name="William W."/>
        </authorList>
    </citation>
    <scope>NUCLEOTIDE SEQUENCE</scope>
    <source>
        <strain evidence="3">TRIP AH-1</strain>
    </source>
</reference>
<sequence length="415" mass="47695">MIKRKKFTELKDHLENKEITLLVGARQAGKTTLLRFLQEELKGSGHKTVFFNLDIEADNVHFKSQDGLLKKIRLEIGESGLVFLDEIQRKENAGLFLKGLYDMNLPYKFIVSGSGSLELKEKIHESLAGRKRMFELQTISFEEFINLRTGYQYENMLDDFFQIESGKTALLLEEFLNFGGYPQVILSDRVEEKINLINEIYQSYLEKDIRFLLDIKKTEVLTDLFRLVAAQSGSLVNVSELSSTLGIASATVKNYLWYFEKTYIIKKVSPYHANIRKEITKAPIFYFSDLGLKNFAIGDFGHVPLSRIGHLFENFIFNILHEKLENSSSQINFWRTKDRAEVDFVINSGGGITPIEVKYKRLSRPEITRSLHSFISAYHPDRALVINLDYKGEMGVGETKISFVPFYELMLSGSL</sequence>
<organism evidence="3">
    <name type="scientific">uncultured Desulfobacterium sp</name>
    <dbReference type="NCBI Taxonomy" id="201089"/>
    <lineage>
        <taxon>Bacteria</taxon>
        <taxon>Pseudomonadati</taxon>
        <taxon>Thermodesulfobacteriota</taxon>
        <taxon>Desulfobacteria</taxon>
        <taxon>Desulfobacterales</taxon>
        <taxon>Desulfobacteriaceae</taxon>
        <taxon>Desulfobacterium</taxon>
        <taxon>environmental samples</taxon>
    </lineage>
</organism>
<dbReference type="InterPro" id="IPR027417">
    <property type="entry name" value="P-loop_NTPase"/>
</dbReference>
<protein>
    <recommendedName>
        <fullName evidence="4">AAA+ ATPase domain-containing protein</fullName>
    </recommendedName>
</protein>
<dbReference type="InterPro" id="IPR041682">
    <property type="entry name" value="AAA_14"/>
</dbReference>
<dbReference type="EMBL" id="OJIN01000073">
    <property type="protein sequence ID" value="SPD72996.1"/>
    <property type="molecule type" value="Genomic_DNA"/>
</dbReference>
<name>A0A445MU48_9BACT</name>
<evidence type="ECO:0000313" key="3">
    <source>
        <dbReference type="EMBL" id="SPD72996.1"/>
    </source>
</evidence>
<evidence type="ECO:0000259" key="2">
    <source>
        <dbReference type="Pfam" id="PF13635"/>
    </source>
</evidence>
<feature type="domain" description="AAA" evidence="1">
    <location>
        <begin position="17"/>
        <end position="144"/>
    </location>
</feature>
<dbReference type="Pfam" id="PF13173">
    <property type="entry name" value="AAA_14"/>
    <property type="match status" value="1"/>
</dbReference>
<dbReference type="PANTHER" id="PTHR43566:SF1">
    <property type="entry name" value="AAA+ ATPASE DOMAIN-CONTAINING PROTEIN"/>
    <property type="match status" value="1"/>
</dbReference>
<evidence type="ECO:0000259" key="1">
    <source>
        <dbReference type="Pfam" id="PF13173"/>
    </source>
</evidence>
<accession>A0A445MU48</accession>
<feature type="domain" description="DUF4143" evidence="2">
    <location>
        <begin position="206"/>
        <end position="359"/>
    </location>
</feature>
<dbReference type="InterPro" id="IPR025420">
    <property type="entry name" value="DUF4143"/>
</dbReference>